<name>A0A4Q1B814_TREME</name>
<feature type="region of interest" description="Disordered" evidence="5">
    <location>
        <begin position="198"/>
        <end position="227"/>
    </location>
</feature>
<comment type="subcellular location">
    <subcellularLocation>
        <location evidence="1">Mitochondrion</location>
    </subcellularLocation>
</comment>
<keyword evidence="4 6" id="KW-0472">Membrane</keyword>
<evidence type="ECO:0000256" key="1">
    <source>
        <dbReference type="ARBA" id="ARBA00004173"/>
    </source>
</evidence>
<gene>
    <name evidence="8" type="ORF">M231_07877</name>
</gene>
<dbReference type="AlphaFoldDB" id="A0A4Q1B814"/>
<sequence>MKILTPEDAQAYSQATISGGIKGSLLGVSLWVPLHYTLLRRSVQYRALPLPLKAFGAVVVVLPCISITAEKAGEAYERSQWTGIGKRELDSKAQREEERWERMSIQEKVKDWTGRHKYGVIAGGWAASMGLAFGIVARSPMTFSQKLVQARMWAQGLTVAVLVGSAVVAGTSTAEEEEVGQREDHSWRAILEEEGVLKPGEKDIPPVHPAHPVHPAAPHKPAPVAVH</sequence>
<dbReference type="InterPro" id="IPR040153">
    <property type="entry name" value="Rcf2"/>
</dbReference>
<accession>A0A4Q1B814</accession>
<dbReference type="InterPro" id="IPR007667">
    <property type="entry name" value="Hypoxia_induced_domain"/>
</dbReference>
<dbReference type="Pfam" id="PF04588">
    <property type="entry name" value="HIG_1_N"/>
    <property type="match status" value="1"/>
</dbReference>
<dbReference type="FunCoup" id="A0A4Q1B814">
    <property type="interactions" value="47"/>
</dbReference>
<dbReference type="InParanoid" id="A0A4Q1B814"/>
<evidence type="ECO:0000313" key="8">
    <source>
        <dbReference type="EMBL" id="RXK34859.1"/>
    </source>
</evidence>
<evidence type="ECO:0000256" key="4">
    <source>
        <dbReference type="ARBA" id="ARBA00023136"/>
    </source>
</evidence>
<evidence type="ECO:0000256" key="3">
    <source>
        <dbReference type="ARBA" id="ARBA00022989"/>
    </source>
</evidence>
<keyword evidence="2 6" id="KW-0812">Transmembrane</keyword>
<feature type="transmembrane region" description="Helical" evidence="6">
    <location>
        <begin position="118"/>
        <end position="137"/>
    </location>
</feature>
<reference evidence="8 9" key="1">
    <citation type="submission" date="2016-06" db="EMBL/GenBank/DDBJ databases">
        <title>Evolution of pathogenesis and genome organization in the Tremellales.</title>
        <authorList>
            <person name="Cuomo C."/>
            <person name="Litvintseva A."/>
            <person name="Heitman J."/>
            <person name="Chen Y."/>
            <person name="Sun S."/>
            <person name="Springer D."/>
            <person name="Dromer F."/>
            <person name="Young S."/>
            <person name="Zeng Q."/>
            <person name="Chapman S."/>
            <person name="Gujja S."/>
            <person name="Saif S."/>
            <person name="Birren B."/>
        </authorList>
    </citation>
    <scope>NUCLEOTIDE SEQUENCE [LARGE SCALE GENOMIC DNA]</scope>
    <source>
        <strain evidence="8 9">ATCC 28783</strain>
    </source>
</reference>
<protein>
    <recommendedName>
        <fullName evidence="7">HIG1 domain-containing protein</fullName>
    </recommendedName>
</protein>
<dbReference type="GO" id="GO:0033617">
    <property type="term" value="P:mitochondrial respiratory chain complex IV assembly"/>
    <property type="evidence" value="ECO:0007669"/>
    <property type="project" value="TreeGrafter"/>
</dbReference>
<evidence type="ECO:0000313" key="9">
    <source>
        <dbReference type="Proteomes" id="UP000289152"/>
    </source>
</evidence>
<dbReference type="EMBL" id="SDIL01000179">
    <property type="protein sequence ID" value="RXK34859.1"/>
    <property type="molecule type" value="Genomic_DNA"/>
</dbReference>
<dbReference type="GO" id="GO:0005739">
    <property type="term" value="C:mitochondrion"/>
    <property type="evidence" value="ECO:0007669"/>
    <property type="project" value="UniProtKB-SubCell"/>
</dbReference>
<keyword evidence="9" id="KW-1185">Reference proteome</keyword>
<evidence type="ECO:0000256" key="5">
    <source>
        <dbReference type="SAM" id="MobiDB-lite"/>
    </source>
</evidence>
<dbReference type="OMA" id="KIITATW"/>
<organism evidence="8 9">
    <name type="scientific">Tremella mesenterica</name>
    <name type="common">Jelly fungus</name>
    <dbReference type="NCBI Taxonomy" id="5217"/>
    <lineage>
        <taxon>Eukaryota</taxon>
        <taxon>Fungi</taxon>
        <taxon>Dikarya</taxon>
        <taxon>Basidiomycota</taxon>
        <taxon>Agaricomycotina</taxon>
        <taxon>Tremellomycetes</taxon>
        <taxon>Tremellales</taxon>
        <taxon>Tremellaceae</taxon>
        <taxon>Tremella</taxon>
    </lineage>
</organism>
<dbReference type="PANTHER" id="PTHR28018">
    <property type="entry name" value="RESPIRATORY SUPERCOMPLEX FACTOR 2, MITOCHONDRIAL"/>
    <property type="match status" value="1"/>
</dbReference>
<dbReference type="VEuPathDB" id="FungiDB:TREMEDRAFT_37242"/>
<dbReference type="Proteomes" id="UP000289152">
    <property type="component" value="Unassembled WGS sequence"/>
</dbReference>
<dbReference type="STRING" id="5217.A0A4Q1B814"/>
<proteinExistence type="predicted"/>
<dbReference type="OrthoDB" id="1915122at2759"/>
<evidence type="ECO:0000256" key="2">
    <source>
        <dbReference type="ARBA" id="ARBA00022692"/>
    </source>
</evidence>
<feature type="domain" description="HIG1" evidence="7">
    <location>
        <begin position="90"/>
        <end position="180"/>
    </location>
</feature>
<evidence type="ECO:0000259" key="7">
    <source>
        <dbReference type="PROSITE" id="PS51503"/>
    </source>
</evidence>
<evidence type="ECO:0000256" key="6">
    <source>
        <dbReference type="SAM" id="Phobius"/>
    </source>
</evidence>
<dbReference type="PROSITE" id="PS51503">
    <property type="entry name" value="HIG1"/>
    <property type="match status" value="1"/>
</dbReference>
<feature type="transmembrane region" description="Helical" evidence="6">
    <location>
        <begin position="20"/>
        <end position="38"/>
    </location>
</feature>
<dbReference type="PANTHER" id="PTHR28018:SF3">
    <property type="entry name" value="RESPIRATORY SUPERCOMPLEX FACTOR 2, MITOCHONDRIAL"/>
    <property type="match status" value="1"/>
</dbReference>
<comment type="caution">
    <text evidence="8">The sequence shown here is derived from an EMBL/GenBank/DDBJ whole genome shotgun (WGS) entry which is preliminary data.</text>
</comment>
<keyword evidence="3 6" id="KW-1133">Transmembrane helix</keyword>